<name>A0A1Y5I357_OLEAN</name>
<comment type="caution">
    <text evidence="6">The sequence shown here is derived from an EMBL/GenBank/DDBJ whole genome shotgun (WGS) entry which is preliminary data.</text>
</comment>
<dbReference type="SUPFAM" id="SSF53850">
    <property type="entry name" value="Periplasmic binding protein-like II"/>
    <property type="match status" value="1"/>
</dbReference>
<dbReference type="CDD" id="cd08430">
    <property type="entry name" value="PBP2_IlvY"/>
    <property type="match status" value="1"/>
</dbReference>
<sequence length="292" mass="32997">MEYKDLEVFVHLAEHQNLGIVSQLVHCSSSTLSRRLKRMEESVGSLLFDREGTRLRLTEEGEQFRQHAEQVLELWHQLKLSMQRQASELQGQLSIYCSVTASYSFLSDLLTRFRAQHPLVDIRLITGDAAESIPHVQSGDVDMVIAARPDQLAANLTFKTITPAPLLFIAPVSNQAVPELLEEEIRWDKVPLVLSETGLARTRVDRWFKQKRLKQNIYAQVSGHEAIVSMVSLGCGVGIVPDLVLKNSPLMNKVRILDVQPELEPFAVGLCAQSKRLHEPLISALWQTVMWE</sequence>
<dbReference type="PROSITE" id="PS50931">
    <property type="entry name" value="HTH_LYSR"/>
    <property type="match status" value="1"/>
</dbReference>
<feature type="domain" description="HTH lysR-type" evidence="5">
    <location>
        <begin position="1"/>
        <end position="58"/>
    </location>
</feature>
<dbReference type="Pfam" id="PF00126">
    <property type="entry name" value="HTH_1"/>
    <property type="match status" value="1"/>
</dbReference>
<gene>
    <name evidence="6" type="ORF">A9R00_00385</name>
</gene>
<dbReference type="InterPro" id="IPR000847">
    <property type="entry name" value="LysR_HTH_N"/>
</dbReference>
<dbReference type="PANTHER" id="PTHR30126">
    <property type="entry name" value="HTH-TYPE TRANSCRIPTIONAL REGULATOR"/>
    <property type="match status" value="1"/>
</dbReference>
<dbReference type="InterPro" id="IPR037404">
    <property type="entry name" value="IlvY_PBP2"/>
</dbReference>
<dbReference type="Proteomes" id="UP000227088">
    <property type="component" value="Unassembled WGS sequence"/>
</dbReference>
<proteinExistence type="inferred from homology"/>
<evidence type="ECO:0000256" key="4">
    <source>
        <dbReference type="ARBA" id="ARBA00023163"/>
    </source>
</evidence>
<keyword evidence="2" id="KW-0805">Transcription regulation</keyword>
<evidence type="ECO:0000313" key="6">
    <source>
        <dbReference type="EMBL" id="OUS41545.1"/>
    </source>
</evidence>
<dbReference type="Gene3D" id="1.10.10.10">
    <property type="entry name" value="Winged helix-like DNA-binding domain superfamily/Winged helix DNA-binding domain"/>
    <property type="match status" value="1"/>
</dbReference>
<dbReference type="NCBIfam" id="NF008722">
    <property type="entry name" value="PRK11716.1"/>
    <property type="match status" value="1"/>
</dbReference>
<keyword evidence="4" id="KW-0804">Transcription</keyword>
<dbReference type="AlphaFoldDB" id="A0A1Y5I357"/>
<dbReference type="PANTHER" id="PTHR30126:SF81">
    <property type="entry name" value="HTH-TYPE TRANSCRIPTIONAL REGULATOR ILVY"/>
    <property type="match status" value="1"/>
</dbReference>
<dbReference type="SUPFAM" id="SSF46785">
    <property type="entry name" value="Winged helix' DNA-binding domain"/>
    <property type="match status" value="1"/>
</dbReference>
<dbReference type="GO" id="GO:0003700">
    <property type="term" value="F:DNA-binding transcription factor activity"/>
    <property type="evidence" value="ECO:0007669"/>
    <property type="project" value="InterPro"/>
</dbReference>
<keyword evidence="3" id="KW-0238">DNA-binding</keyword>
<evidence type="ECO:0000313" key="7">
    <source>
        <dbReference type="Proteomes" id="UP000227088"/>
    </source>
</evidence>
<dbReference type="Gene3D" id="3.40.190.10">
    <property type="entry name" value="Periplasmic binding protein-like II"/>
    <property type="match status" value="2"/>
</dbReference>
<evidence type="ECO:0000256" key="3">
    <source>
        <dbReference type="ARBA" id="ARBA00023125"/>
    </source>
</evidence>
<dbReference type="GO" id="GO:0000976">
    <property type="term" value="F:transcription cis-regulatory region binding"/>
    <property type="evidence" value="ECO:0007669"/>
    <property type="project" value="TreeGrafter"/>
</dbReference>
<reference evidence="7" key="1">
    <citation type="journal article" date="2017" name="Proc. Natl. Acad. Sci. U.S.A.">
        <title>Simulation of Deepwater Horizon oil plume reveals substrate specialization within a complex community of hydrocarbon degraders.</title>
        <authorList>
            <person name="Hu P."/>
            <person name="Dubinsky E.A."/>
            <person name="Probst A.J."/>
            <person name="Wang J."/>
            <person name="Sieber C.M.K."/>
            <person name="Tom L.M."/>
            <person name="Gardinali P."/>
            <person name="Banfield J.F."/>
            <person name="Atlas R.M."/>
            <person name="Andersen G.L."/>
        </authorList>
    </citation>
    <scope>NUCLEOTIDE SEQUENCE [LARGE SCALE GENOMIC DNA]</scope>
</reference>
<comment type="similarity">
    <text evidence="1">Belongs to the LysR transcriptional regulatory family.</text>
</comment>
<protein>
    <submittedName>
        <fullName evidence="6">Transcriptional regulator IlvY</fullName>
    </submittedName>
</protein>
<organism evidence="6 7">
    <name type="scientific">Oleispira antarctica</name>
    <dbReference type="NCBI Taxonomy" id="188908"/>
    <lineage>
        <taxon>Bacteria</taxon>
        <taxon>Pseudomonadati</taxon>
        <taxon>Pseudomonadota</taxon>
        <taxon>Gammaproteobacteria</taxon>
        <taxon>Oceanospirillales</taxon>
        <taxon>Oceanospirillaceae</taxon>
        <taxon>Oleispira</taxon>
    </lineage>
</organism>
<evidence type="ECO:0000259" key="5">
    <source>
        <dbReference type="PROSITE" id="PS50931"/>
    </source>
</evidence>
<dbReference type="InterPro" id="IPR036390">
    <property type="entry name" value="WH_DNA-bd_sf"/>
</dbReference>
<evidence type="ECO:0000256" key="1">
    <source>
        <dbReference type="ARBA" id="ARBA00009437"/>
    </source>
</evidence>
<dbReference type="InterPro" id="IPR005119">
    <property type="entry name" value="LysR_subst-bd"/>
</dbReference>
<dbReference type="InterPro" id="IPR036388">
    <property type="entry name" value="WH-like_DNA-bd_sf"/>
</dbReference>
<dbReference type="EMBL" id="MABE01000023">
    <property type="protein sequence ID" value="OUS41545.1"/>
    <property type="molecule type" value="Genomic_DNA"/>
</dbReference>
<dbReference type="Pfam" id="PF03466">
    <property type="entry name" value="LysR_substrate"/>
    <property type="match status" value="1"/>
</dbReference>
<accession>A0A1Y5I357</accession>
<evidence type="ECO:0000256" key="2">
    <source>
        <dbReference type="ARBA" id="ARBA00023015"/>
    </source>
</evidence>